<dbReference type="OrthoDB" id="8629910at2"/>
<dbReference type="GO" id="GO:0016651">
    <property type="term" value="F:oxidoreductase activity, acting on NAD(P)H"/>
    <property type="evidence" value="ECO:0007669"/>
    <property type="project" value="TreeGrafter"/>
</dbReference>
<dbReference type="InterPro" id="IPR036291">
    <property type="entry name" value="NAD(P)-bd_dom_sf"/>
</dbReference>
<reference evidence="4 5" key="1">
    <citation type="journal article" date="2014" name="Int. J. Syst. Evol. Microbiol.">
        <title>Complete genome sequence of Corynebacterium casei LMG S-19264T (=DSM 44701T), isolated from a smear-ripened cheese.</title>
        <authorList>
            <consortium name="US DOE Joint Genome Institute (JGI-PGF)"/>
            <person name="Walter F."/>
            <person name="Albersmeier A."/>
            <person name="Kalinowski J."/>
            <person name="Ruckert C."/>
        </authorList>
    </citation>
    <scope>NUCLEOTIDE SEQUENCE [LARGE SCALE GENOMIC DNA]</scope>
    <source>
        <strain evidence="4 5">CGMCC 1.15358</strain>
    </source>
</reference>
<gene>
    <name evidence="4" type="ORF">GCM10010989_04790</name>
</gene>
<dbReference type="InterPro" id="IPR011032">
    <property type="entry name" value="GroES-like_sf"/>
</dbReference>
<keyword evidence="5" id="KW-1185">Reference proteome</keyword>
<dbReference type="InterPro" id="IPR013154">
    <property type="entry name" value="ADH-like_N"/>
</dbReference>
<dbReference type="GO" id="GO:0070402">
    <property type="term" value="F:NADPH binding"/>
    <property type="evidence" value="ECO:0007669"/>
    <property type="project" value="TreeGrafter"/>
</dbReference>
<keyword evidence="2" id="KW-0560">Oxidoreductase</keyword>
<comment type="caution">
    <text evidence="4">The sequence shown here is derived from an EMBL/GenBank/DDBJ whole genome shotgun (WGS) entry which is preliminary data.</text>
</comment>
<evidence type="ECO:0000259" key="3">
    <source>
        <dbReference type="SMART" id="SM00829"/>
    </source>
</evidence>
<evidence type="ECO:0000313" key="4">
    <source>
        <dbReference type="EMBL" id="GGD33692.1"/>
    </source>
</evidence>
<dbReference type="PANTHER" id="PTHR48106:SF18">
    <property type="entry name" value="QUINONE OXIDOREDUCTASE PIG3"/>
    <property type="match status" value="1"/>
</dbReference>
<dbReference type="PANTHER" id="PTHR48106">
    <property type="entry name" value="QUINONE OXIDOREDUCTASE PIG3-RELATED"/>
    <property type="match status" value="1"/>
</dbReference>
<dbReference type="InterPro" id="IPR020843">
    <property type="entry name" value="ER"/>
</dbReference>
<keyword evidence="1" id="KW-0521">NADP</keyword>
<dbReference type="RefSeq" id="WP_066765282.1">
    <property type="nucleotide sequence ID" value="NZ_BMIO01000001.1"/>
</dbReference>
<dbReference type="SUPFAM" id="SSF50129">
    <property type="entry name" value="GroES-like"/>
    <property type="match status" value="1"/>
</dbReference>
<dbReference type="EMBL" id="BMIO01000001">
    <property type="protein sequence ID" value="GGD33692.1"/>
    <property type="molecule type" value="Genomic_DNA"/>
</dbReference>
<organism evidence="4 5">
    <name type="scientific">Croceicoccus pelagius</name>
    <dbReference type="NCBI Taxonomy" id="1703341"/>
    <lineage>
        <taxon>Bacteria</taxon>
        <taxon>Pseudomonadati</taxon>
        <taxon>Pseudomonadota</taxon>
        <taxon>Alphaproteobacteria</taxon>
        <taxon>Sphingomonadales</taxon>
        <taxon>Erythrobacteraceae</taxon>
        <taxon>Croceicoccus</taxon>
    </lineage>
</organism>
<dbReference type="Gene3D" id="3.40.50.720">
    <property type="entry name" value="NAD(P)-binding Rossmann-like Domain"/>
    <property type="match status" value="1"/>
</dbReference>
<dbReference type="Pfam" id="PF08240">
    <property type="entry name" value="ADH_N"/>
    <property type="match status" value="1"/>
</dbReference>
<dbReference type="Gene3D" id="3.90.180.10">
    <property type="entry name" value="Medium-chain alcohol dehydrogenases, catalytic domain"/>
    <property type="match status" value="1"/>
</dbReference>
<dbReference type="CDD" id="cd08291">
    <property type="entry name" value="ETR_like_1"/>
    <property type="match status" value="1"/>
</dbReference>
<evidence type="ECO:0000256" key="2">
    <source>
        <dbReference type="ARBA" id="ARBA00023002"/>
    </source>
</evidence>
<proteinExistence type="predicted"/>
<dbReference type="SUPFAM" id="SSF51735">
    <property type="entry name" value="NAD(P)-binding Rossmann-fold domains"/>
    <property type="match status" value="1"/>
</dbReference>
<accession>A0A917DFU7</accession>
<evidence type="ECO:0000256" key="1">
    <source>
        <dbReference type="ARBA" id="ARBA00022857"/>
    </source>
</evidence>
<dbReference type="AlphaFoldDB" id="A0A917DFU7"/>
<sequence length="371" mass="39820">MTNRTNEMIVSTAQADGNLVVELVEAPVPQPIANEVLVEMEAAPINPSDLGLLIGAADLDNAEFSERRIVAPMSPAMTASVQKRHDEAMPVGNEGAGRVVEAGSDPAAQALMGKRVACLPGGAYARYRIADAATCMPLPDDVTAEQGAAAFVNPLTALGFVETMKRDGGKALVHTAAASNLGQMLLRICLEDRIDIVNVVRSDAQVRILKDIGASHALNMTEDGYEDALTEAIAATDAFTAFDPIGGGKQLGRIMSAMEKVASRGEAFSRYGSNRMKRGYIYGLLDTGPIVIDRFFGFSWSVSGWLLFNFLQSVSADVKQRMYSRVMSGLTTTFASHYSDRVSLEGMLTRDAVMAYNARRTGEKFLVLPQA</sequence>
<evidence type="ECO:0000313" key="5">
    <source>
        <dbReference type="Proteomes" id="UP000598997"/>
    </source>
</evidence>
<dbReference type="Proteomes" id="UP000598997">
    <property type="component" value="Unassembled WGS sequence"/>
</dbReference>
<protein>
    <submittedName>
        <fullName evidence="4">NADH oxidoreductase</fullName>
    </submittedName>
</protein>
<name>A0A917DFU7_9SPHN</name>
<dbReference type="SMART" id="SM00829">
    <property type="entry name" value="PKS_ER"/>
    <property type="match status" value="1"/>
</dbReference>
<feature type="domain" description="Enoyl reductase (ER)" evidence="3">
    <location>
        <begin position="17"/>
        <end position="367"/>
    </location>
</feature>